<dbReference type="AlphaFoldDB" id="A0A562ZD33"/>
<accession>A0A562ZD33</accession>
<dbReference type="GO" id="GO:0006310">
    <property type="term" value="P:DNA recombination"/>
    <property type="evidence" value="ECO:0007669"/>
    <property type="project" value="UniProtKB-KW"/>
</dbReference>
<keyword evidence="5" id="KW-1185">Reference proteome</keyword>
<dbReference type="Gene3D" id="1.10.443.10">
    <property type="entry name" value="Intergrase catalytic core"/>
    <property type="match status" value="1"/>
</dbReference>
<dbReference type="InterPro" id="IPR013762">
    <property type="entry name" value="Integrase-like_cat_sf"/>
</dbReference>
<dbReference type="Proteomes" id="UP000318199">
    <property type="component" value="Unassembled WGS sequence"/>
</dbReference>
<keyword evidence="2" id="KW-0233">DNA recombination</keyword>
<evidence type="ECO:0000313" key="4">
    <source>
        <dbReference type="EMBL" id="TWO63638.1"/>
    </source>
</evidence>
<sequence>MLNDIEDAMALTERNGIWHWRKVVQGHTFARSTKTGDKKLAEQIAALWEAEAIKEVVLKGTKPVLLHSVIKAFLDARKGTGGHANAQVHLKHFLALPNVRMGDLTLAQLQGIIQKRRDAGASHNTLCVSVSYWNAVVRFAEEQKWATAVKLPRLYPEKTRLRYLSAEEEAALFAAIDPKAKYPGKCARTDKARQDNTDLLIGLLHTGARYREIARMTWSQVDLDGRKVRIHRQKGGTDSTLVMSDQLHAMLARRKAVAADQWVFPTKRRHNNNYAWLRAALERIGVTAEAGKVTLHTARHTFASRMLNSGMSLVEVQGLLGHRNIQSTMVYSHVETGAVAEKAARVLDGMRRPAPHGATSPKLTVVR</sequence>
<dbReference type="PANTHER" id="PTHR30349">
    <property type="entry name" value="PHAGE INTEGRASE-RELATED"/>
    <property type="match status" value="1"/>
</dbReference>
<evidence type="ECO:0000313" key="5">
    <source>
        <dbReference type="Proteomes" id="UP000318199"/>
    </source>
</evidence>
<dbReference type="Pfam" id="PF00589">
    <property type="entry name" value="Phage_integrase"/>
    <property type="match status" value="1"/>
</dbReference>
<reference evidence="4 5" key="1">
    <citation type="submission" date="2019-07" db="EMBL/GenBank/DDBJ databases">
        <title>Caenimonas sedimenti sp. nov., isolated from activated sludge.</title>
        <authorList>
            <person name="Xu J."/>
        </authorList>
    </citation>
    <scope>NUCLEOTIDE SEQUENCE [LARGE SCALE GENOMIC DNA]</scope>
    <source>
        <strain evidence="4 5">HX-9-20</strain>
    </source>
</reference>
<dbReference type="InterPro" id="IPR011010">
    <property type="entry name" value="DNA_brk_join_enz"/>
</dbReference>
<feature type="domain" description="Tyr recombinase" evidence="3">
    <location>
        <begin position="159"/>
        <end position="345"/>
    </location>
</feature>
<protein>
    <submittedName>
        <fullName evidence="4">Site-specific integrase</fullName>
    </submittedName>
</protein>
<dbReference type="OrthoDB" id="8912821at2"/>
<dbReference type="InterPro" id="IPR002104">
    <property type="entry name" value="Integrase_catalytic"/>
</dbReference>
<dbReference type="GO" id="GO:0003677">
    <property type="term" value="F:DNA binding"/>
    <property type="evidence" value="ECO:0007669"/>
    <property type="project" value="InterPro"/>
</dbReference>
<dbReference type="GO" id="GO:0015074">
    <property type="term" value="P:DNA integration"/>
    <property type="evidence" value="ECO:0007669"/>
    <property type="project" value="UniProtKB-KW"/>
</dbReference>
<proteinExistence type="predicted"/>
<dbReference type="CDD" id="cd00796">
    <property type="entry name" value="INT_Rci_Hp1_C"/>
    <property type="match status" value="1"/>
</dbReference>
<organism evidence="4 5">
    <name type="scientific">Caenimonas sedimenti</name>
    <dbReference type="NCBI Taxonomy" id="2596921"/>
    <lineage>
        <taxon>Bacteria</taxon>
        <taxon>Pseudomonadati</taxon>
        <taxon>Pseudomonadota</taxon>
        <taxon>Betaproteobacteria</taxon>
        <taxon>Burkholderiales</taxon>
        <taxon>Comamonadaceae</taxon>
        <taxon>Caenimonas</taxon>
    </lineage>
</organism>
<dbReference type="InterPro" id="IPR050090">
    <property type="entry name" value="Tyrosine_recombinase_XerCD"/>
</dbReference>
<evidence type="ECO:0000256" key="2">
    <source>
        <dbReference type="ARBA" id="ARBA00023172"/>
    </source>
</evidence>
<dbReference type="EMBL" id="VOBQ01000034">
    <property type="protein sequence ID" value="TWO63638.1"/>
    <property type="molecule type" value="Genomic_DNA"/>
</dbReference>
<dbReference type="PROSITE" id="PS51898">
    <property type="entry name" value="TYR_RECOMBINASE"/>
    <property type="match status" value="1"/>
</dbReference>
<comment type="caution">
    <text evidence="4">The sequence shown here is derived from an EMBL/GenBank/DDBJ whole genome shotgun (WGS) entry which is preliminary data.</text>
</comment>
<name>A0A562ZD33_9BURK</name>
<dbReference type="SUPFAM" id="SSF56349">
    <property type="entry name" value="DNA breaking-rejoining enzymes"/>
    <property type="match status" value="1"/>
</dbReference>
<evidence type="ECO:0000259" key="3">
    <source>
        <dbReference type="PROSITE" id="PS51898"/>
    </source>
</evidence>
<keyword evidence="1" id="KW-0229">DNA integration</keyword>
<dbReference type="PANTHER" id="PTHR30349:SF64">
    <property type="entry name" value="PROPHAGE INTEGRASE INTD-RELATED"/>
    <property type="match status" value="1"/>
</dbReference>
<evidence type="ECO:0000256" key="1">
    <source>
        <dbReference type="ARBA" id="ARBA00022908"/>
    </source>
</evidence>
<gene>
    <name evidence="4" type="ORF">FN976_28465</name>
</gene>